<reference evidence="3" key="1">
    <citation type="journal article" date="2019" name="Int. J. Syst. Evol. Microbiol.">
        <title>The Global Catalogue of Microorganisms (GCM) 10K type strain sequencing project: providing services to taxonomists for standard genome sequencing and annotation.</title>
        <authorList>
            <consortium name="The Broad Institute Genomics Platform"/>
            <consortium name="The Broad Institute Genome Sequencing Center for Infectious Disease"/>
            <person name="Wu L."/>
            <person name="Ma J."/>
        </authorList>
    </citation>
    <scope>NUCLEOTIDE SEQUENCE [LARGE SCALE GENOMIC DNA]</scope>
    <source>
        <strain evidence="3">CECT 7398</strain>
    </source>
</reference>
<accession>A0ABT8BSU7</accession>
<organism evidence="2 3">
    <name type="scientific">Vibrio ostreicida</name>
    <dbReference type="NCBI Taxonomy" id="526588"/>
    <lineage>
        <taxon>Bacteria</taxon>
        <taxon>Pseudomonadati</taxon>
        <taxon>Pseudomonadota</taxon>
        <taxon>Gammaproteobacteria</taxon>
        <taxon>Vibrionales</taxon>
        <taxon>Vibrionaceae</taxon>
        <taxon>Vibrio</taxon>
    </lineage>
</organism>
<sequence>MSQLMLFPLGSILLPEGKMKLRIFEPRYKRLVKEASQRDGTFGICLFEKEGEGSSLSCVGTQAKIVDFELLDDGLLGLTVIGMKRFMIQRVKTEFDGLRVANVEWLPSWDVVDIEDRHQFIVDHLRQVYQQFPQLGEMYDQCFFDDASWVTQRWLELLPIPKSQFDFLLLQSDCSTAMEFLSQSIEP</sequence>
<dbReference type="PANTHER" id="PTHR46732:SF8">
    <property type="entry name" value="ATP-DEPENDENT PROTEASE LA (LON) DOMAIN PROTEIN"/>
    <property type="match status" value="1"/>
</dbReference>
<proteinExistence type="predicted"/>
<dbReference type="RefSeq" id="WP_170882329.1">
    <property type="nucleotide sequence ID" value="NZ_JABEYA020000002.1"/>
</dbReference>
<name>A0ABT8BSU7_9VIBR</name>
<evidence type="ECO:0000313" key="2">
    <source>
        <dbReference type="EMBL" id="MDN3609202.1"/>
    </source>
</evidence>
<dbReference type="EMBL" id="JAUFQC010000001">
    <property type="protein sequence ID" value="MDN3609202.1"/>
    <property type="molecule type" value="Genomic_DNA"/>
</dbReference>
<evidence type="ECO:0000259" key="1">
    <source>
        <dbReference type="SMART" id="SM00464"/>
    </source>
</evidence>
<protein>
    <submittedName>
        <fullName evidence="2">LON peptidase substrate-binding domain-containing protein</fullName>
    </submittedName>
</protein>
<dbReference type="Gene3D" id="2.30.130.40">
    <property type="entry name" value="LON domain-like"/>
    <property type="match status" value="1"/>
</dbReference>
<dbReference type="SMART" id="SM00464">
    <property type="entry name" value="LON"/>
    <property type="match status" value="1"/>
</dbReference>
<keyword evidence="3" id="KW-1185">Reference proteome</keyword>
<feature type="domain" description="Lon N-terminal" evidence="1">
    <location>
        <begin position="3"/>
        <end position="183"/>
    </location>
</feature>
<dbReference type="InterPro" id="IPR015947">
    <property type="entry name" value="PUA-like_sf"/>
</dbReference>
<dbReference type="InterPro" id="IPR003111">
    <property type="entry name" value="Lon_prtase_N"/>
</dbReference>
<dbReference type="Proteomes" id="UP001238540">
    <property type="component" value="Unassembled WGS sequence"/>
</dbReference>
<evidence type="ECO:0000313" key="3">
    <source>
        <dbReference type="Proteomes" id="UP001238540"/>
    </source>
</evidence>
<comment type="caution">
    <text evidence="2">The sequence shown here is derived from an EMBL/GenBank/DDBJ whole genome shotgun (WGS) entry which is preliminary data.</text>
</comment>
<gene>
    <name evidence="2" type="ORF">QWZ16_05620</name>
</gene>
<dbReference type="PANTHER" id="PTHR46732">
    <property type="entry name" value="ATP-DEPENDENT PROTEASE LA (LON) DOMAIN PROTEIN"/>
    <property type="match status" value="1"/>
</dbReference>
<dbReference type="Pfam" id="PF02190">
    <property type="entry name" value="LON_substr_bdg"/>
    <property type="match status" value="1"/>
</dbReference>
<dbReference type="InterPro" id="IPR046336">
    <property type="entry name" value="Lon_prtase_N_sf"/>
</dbReference>
<dbReference type="Gene3D" id="1.10.4060.10">
    <property type="entry name" value="BPP1347 like domain"/>
    <property type="match status" value="1"/>
</dbReference>
<dbReference type="SUPFAM" id="SSF88697">
    <property type="entry name" value="PUA domain-like"/>
    <property type="match status" value="1"/>
</dbReference>